<keyword evidence="3" id="KW-1185">Reference proteome</keyword>
<gene>
    <name evidence="2" type="ORF">ACFO4N_04260</name>
</gene>
<dbReference type="Proteomes" id="UP001596022">
    <property type="component" value="Unassembled WGS sequence"/>
</dbReference>
<feature type="transmembrane region" description="Helical" evidence="1">
    <location>
        <begin position="39"/>
        <end position="65"/>
    </location>
</feature>
<evidence type="ECO:0008006" key="4">
    <source>
        <dbReference type="Google" id="ProtNLM"/>
    </source>
</evidence>
<evidence type="ECO:0000256" key="1">
    <source>
        <dbReference type="SAM" id="Phobius"/>
    </source>
</evidence>
<evidence type="ECO:0000313" key="2">
    <source>
        <dbReference type="EMBL" id="MFC4617942.1"/>
    </source>
</evidence>
<protein>
    <recommendedName>
        <fullName evidence="4">CNNM transmembrane domain-containing protein</fullName>
    </recommendedName>
</protein>
<feature type="transmembrane region" description="Helical" evidence="1">
    <location>
        <begin position="136"/>
        <end position="156"/>
    </location>
</feature>
<reference evidence="3" key="1">
    <citation type="journal article" date="2019" name="Int. J. Syst. Evol. Microbiol.">
        <title>The Global Catalogue of Microorganisms (GCM) 10K type strain sequencing project: providing services to taxonomists for standard genome sequencing and annotation.</title>
        <authorList>
            <consortium name="The Broad Institute Genomics Platform"/>
            <consortium name="The Broad Institute Genome Sequencing Center for Infectious Disease"/>
            <person name="Wu L."/>
            <person name="Ma J."/>
        </authorList>
    </citation>
    <scope>NUCLEOTIDE SEQUENCE [LARGE SCALE GENOMIC DNA]</scope>
    <source>
        <strain evidence="3">CGMCC 1.16306</strain>
    </source>
</reference>
<name>A0ABV9GIX5_9BACL</name>
<accession>A0ABV9GIX5</accession>
<dbReference type="RefSeq" id="WP_376844955.1">
    <property type="nucleotide sequence ID" value="NZ_JBHSFW010000001.1"/>
</dbReference>
<evidence type="ECO:0000313" key="3">
    <source>
        <dbReference type="Proteomes" id="UP001596022"/>
    </source>
</evidence>
<sequence length="207" mass="22064">MKINIQKSLKWSVGIAVITLVLAALFSVTSNALLSGVGWALGMLLVLVIVLIGVLFDIIGVAATATAESPFHAMASEKVKGAKHAIRIARNADRVANFCNDVIGDISGIISGTASAVVVVEIVIHLGHGDGSPLQYVVSVVFTSLVAALTVGGKAFGKTYAIKYSTHIIFQVGRLLCFLEERLHIIIIKEKKKQKVAKRNAKKVSEY</sequence>
<keyword evidence="1" id="KW-1133">Transmembrane helix</keyword>
<keyword evidence="1" id="KW-0812">Transmembrane</keyword>
<dbReference type="EMBL" id="JBHSFW010000001">
    <property type="protein sequence ID" value="MFC4617942.1"/>
    <property type="molecule type" value="Genomic_DNA"/>
</dbReference>
<proteinExistence type="predicted"/>
<feature type="transmembrane region" description="Helical" evidence="1">
    <location>
        <begin position="12"/>
        <end position="33"/>
    </location>
</feature>
<keyword evidence="1" id="KW-0472">Membrane</keyword>
<organism evidence="2 3">
    <name type="scientific">Camelliibacillus cellulosilyticus</name>
    <dbReference type="NCBI Taxonomy" id="2174486"/>
    <lineage>
        <taxon>Bacteria</taxon>
        <taxon>Bacillati</taxon>
        <taxon>Bacillota</taxon>
        <taxon>Bacilli</taxon>
        <taxon>Bacillales</taxon>
        <taxon>Sporolactobacillaceae</taxon>
        <taxon>Camelliibacillus</taxon>
    </lineage>
</organism>
<comment type="caution">
    <text evidence="2">The sequence shown here is derived from an EMBL/GenBank/DDBJ whole genome shotgun (WGS) entry which is preliminary data.</text>
</comment>
<feature type="transmembrane region" description="Helical" evidence="1">
    <location>
        <begin position="102"/>
        <end position="124"/>
    </location>
</feature>